<dbReference type="InterPro" id="IPR003593">
    <property type="entry name" value="AAA+_ATPase"/>
</dbReference>
<dbReference type="PROSITE" id="PS00211">
    <property type="entry name" value="ABC_TRANSPORTER_1"/>
    <property type="match status" value="1"/>
</dbReference>
<dbReference type="Pfam" id="PF08402">
    <property type="entry name" value="TOBE_2"/>
    <property type="match status" value="1"/>
</dbReference>
<comment type="caution">
    <text evidence="9">The sequence shown here is derived from an EMBL/GenBank/DDBJ whole genome shotgun (WGS) entry which is preliminary data.</text>
</comment>
<keyword evidence="2 7" id="KW-1003">Cell membrane</keyword>
<keyword evidence="1 7" id="KW-0813">Transport</keyword>
<gene>
    <name evidence="7" type="primary">potA</name>
    <name evidence="9" type="ORF">AN963_08350</name>
</gene>
<comment type="catalytic activity">
    <reaction evidence="7">
        <text>ATP + H2O + polyamine-[polyamine-binding protein]Side 1 = ADP + phosphate + polyamineSide 2 + [polyamine-binding protein]Side 1.</text>
        <dbReference type="EC" id="7.6.2.11"/>
    </reaction>
</comment>
<dbReference type="SUPFAM" id="SSF50331">
    <property type="entry name" value="MOP-like"/>
    <property type="match status" value="1"/>
</dbReference>
<dbReference type="InterPro" id="IPR027417">
    <property type="entry name" value="P-loop_NTPase"/>
</dbReference>
<dbReference type="PANTHER" id="PTHR42781:SF4">
    <property type="entry name" value="SPERMIDINE_PUTRESCINE IMPORT ATP-BINDING PROTEIN POTA"/>
    <property type="match status" value="1"/>
</dbReference>
<proteinExistence type="inferred from homology"/>
<evidence type="ECO:0000313" key="9">
    <source>
        <dbReference type="EMBL" id="KQL49718.1"/>
    </source>
</evidence>
<comment type="function">
    <text evidence="7">Part of the ABC transporter complex PotABCD involved in spermidine/putrescine import. Responsible for energy coupling to the transport system.</text>
</comment>
<dbReference type="InterPro" id="IPR008995">
    <property type="entry name" value="Mo/tungstate-bd_C_term_dom"/>
</dbReference>
<name>A0ABR5NDZ6_BRECH</name>
<keyword evidence="5 7" id="KW-1278">Translocase</keyword>
<evidence type="ECO:0000313" key="10">
    <source>
        <dbReference type="Proteomes" id="UP000051063"/>
    </source>
</evidence>
<dbReference type="InterPro" id="IPR005893">
    <property type="entry name" value="PotA-like"/>
</dbReference>
<keyword evidence="10" id="KW-1185">Reference proteome</keyword>
<evidence type="ECO:0000256" key="1">
    <source>
        <dbReference type="ARBA" id="ARBA00022448"/>
    </source>
</evidence>
<dbReference type="PANTHER" id="PTHR42781">
    <property type="entry name" value="SPERMIDINE/PUTRESCINE IMPORT ATP-BINDING PROTEIN POTA"/>
    <property type="match status" value="1"/>
</dbReference>
<sequence length="358" mass="40007">MLGPMVKLEHLVKQFGPQTVVHDLSLDIQKGEFLTLLGPSGCGKTTTLRMIAGFEHPSSGQIMLDGEYVHELPPYERDVNTVFQSYALFPHLNAYENVAFGLRVKKVSKSQIDTRVRKALNLVQLEDFVNRKPDQLSGGQRQRIAIARALINNPKVLLLDEPLGALDQKLRKQMQVELKHLQKQLGITFIFVTHDQEEALTMSDRIAVMNRGVLEQVDTPTVIYERPATRFVAEFIGETNLLTGTVSARDHQHMLIECEGFQIAATALPIHKNEKVTVAIRPEKSVLSLEPSADERIVQICGRLTERIYCGGSTRTVVTLTNGKQFVALEKTDQLLPAGAGDELYVHWKSEHGVVVTQ</sequence>
<dbReference type="EMBL" id="LJJB01000007">
    <property type="protein sequence ID" value="KQL49718.1"/>
    <property type="molecule type" value="Genomic_DNA"/>
</dbReference>
<dbReference type="InterPro" id="IPR017871">
    <property type="entry name" value="ABC_transporter-like_CS"/>
</dbReference>
<dbReference type="InterPro" id="IPR003439">
    <property type="entry name" value="ABC_transporter-like_ATP-bd"/>
</dbReference>
<keyword evidence="3 7" id="KW-0547">Nucleotide-binding</keyword>
<dbReference type="NCBIfam" id="TIGR01187">
    <property type="entry name" value="potA"/>
    <property type="match status" value="1"/>
</dbReference>
<dbReference type="Gene3D" id="2.40.50.100">
    <property type="match status" value="1"/>
</dbReference>
<keyword evidence="4 7" id="KW-0067">ATP-binding</keyword>
<dbReference type="CDD" id="cd03300">
    <property type="entry name" value="ABC_PotA_N"/>
    <property type="match status" value="1"/>
</dbReference>
<reference evidence="9 10" key="1">
    <citation type="submission" date="2015-09" db="EMBL/GenBank/DDBJ databases">
        <title>Genome sequencing project for genomic taxonomy and phylogenomics of Bacillus-like bacteria.</title>
        <authorList>
            <person name="Liu B."/>
            <person name="Wang J."/>
            <person name="Zhu Y."/>
            <person name="Liu G."/>
            <person name="Chen Q."/>
            <person name="Chen Z."/>
            <person name="Lan J."/>
            <person name="Che J."/>
            <person name="Ge C."/>
            <person name="Shi H."/>
            <person name="Pan Z."/>
            <person name="Liu X."/>
        </authorList>
    </citation>
    <scope>NUCLEOTIDE SEQUENCE [LARGE SCALE GENOMIC DNA]</scope>
    <source>
        <strain evidence="9 10">DSM 8552</strain>
    </source>
</reference>
<dbReference type="Pfam" id="PF00005">
    <property type="entry name" value="ABC_tran"/>
    <property type="match status" value="1"/>
</dbReference>
<keyword evidence="6 7" id="KW-0472">Membrane</keyword>
<dbReference type="InterPro" id="IPR017879">
    <property type="entry name" value="PotA_ATP-bd"/>
</dbReference>
<accession>A0ABR5NDZ6</accession>
<dbReference type="InterPro" id="IPR013611">
    <property type="entry name" value="Transp-assoc_OB_typ2"/>
</dbReference>
<protein>
    <recommendedName>
        <fullName evidence="7">Spermidine/putrescine import ATP-binding protein PotA</fullName>
        <ecNumber evidence="7">7.6.2.11</ecNumber>
    </recommendedName>
</protein>
<dbReference type="GO" id="GO:0005524">
    <property type="term" value="F:ATP binding"/>
    <property type="evidence" value="ECO:0007669"/>
    <property type="project" value="UniProtKB-KW"/>
</dbReference>
<feature type="domain" description="ABC transporter" evidence="8">
    <location>
        <begin position="6"/>
        <end position="236"/>
    </location>
</feature>
<evidence type="ECO:0000256" key="4">
    <source>
        <dbReference type="ARBA" id="ARBA00022840"/>
    </source>
</evidence>
<dbReference type="EC" id="7.6.2.11" evidence="7"/>
<dbReference type="SUPFAM" id="SSF52540">
    <property type="entry name" value="P-loop containing nucleoside triphosphate hydrolases"/>
    <property type="match status" value="1"/>
</dbReference>
<dbReference type="InterPro" id="IPR050093">
    <property type="entry name" value="ABC_SmlMolc_Importer"/>
</dbReference>
<evidence type="ECO:0000259" key="8">
    <source>
        <dbReference type="PROSITE" id="PS50893"/>
    </source>
</evidence>
<organism evidence="9 10">
    <name type="scientific">Brevibacillus choshinensis</name>
    <dbReference type="NCBI Taxonomy" id="54911"/>
    <lineage>
        <taxon>Bacteria</taxon>
        <taxon>Bacillati</taxon>
        <taxon>Bacillota</taxon>
        <taxon>Bacilli</taxon>
        <taxon>Bacillales</taxon>
        <taxon>Paenibacillaceae</taxon>
        <taxon>Brevibacillus</taxon>
    </lineage>
</organism>
<comment type="similarity">
    <text evidence="7">Belongs to the ABC transporter superfamily. Spermidine/putrescine importer (TC 3.A.1.11.1) family.</text>
</comment>
<evidence type="ECO:0000256" key="7">
    <source>
        <dbReference type="RuleBase" id="RU364083"/>
    </source>
</evidence>
<evidence type="ECO:0000256" key="6">
    <source>
        <dbReference type="ARBA" id="ARBA00023136"/>
    </source>
</evidence>
<evidence type="ECO:0000256" key="3">
    <source>
        <dbReference type="ARBA" id="ARBA00022741"/>
    </source>
</evidence>
<dbReference type="Proteomes" id="UP000051063">
    <property type="component" value="Unassembled WGS sequence"/>
</dbReference>
<dbReference type="SMART" id="SM00382">
    <property type="entry name" value="AAA"/>
    <property type="match status" value="1"/>
</dbReference>
<dbReference type="PROSITE" id="PS50893">
    <property type="entry name" value="ABC_TRANSPORTER_2"/>
    <property type="match status" value="1"/>
</dbReference>
<dbReference type="RefSeq" id="WP_055744032.1">
    <property type="nucleotide sequence ID" value="NZ_LJJB01000007.1"/>
</dbReference>
<dbReference type="Gene3D" id="3.40.50.300">
    <property type="entry name" value="P-loop containing nucleotide triphosphate hydrolases"/>
    <property type="match status" value="1"/>
</dbReference>
<evidence type="ECO:0000256" key="2">
    <source>
        <dbReference type="ARBA" id="ARBA00022475"/>
    </source>
</evidence>
<comment type="subunit">
    <text evidence="7">The complex is composed of two ATP-binding proteins (PotA), two transmembrane proteins (PotB and PotC) and a solute-binding protein (PotD).</text>
</comment>
<evidence type="ECO:0000256" key="5">
    <source>
        <dbReference type="ARBA" id="ARBA00022967"/>
    </source>
</evidence>